<evidence type="ECO:0000313" key="1">
    <source>
        <dbReference type="EMBL" id="OGZ76679.1"/>
    </source>
</evidence>
<evidence type="ECO:0000313" key="2">
    <source>
        <dbReference type="Proteomes" id="UP000178632"/>
    </source>
</evidence>
<proteinExistence type="predicted"/>
<dbReference type="AlphaFoldDB" id="A0A1G2IP31"/>
<accession>A0A1G2IP31</accession>
<sequence>MNKYKNLAKEFKKEVIKHFGKKCKDFNFGCMVCQSHRIVDDLKNLNDCLDNFNKHGCKIKK</sequence>
<reference evidence="1 2" key="1">
    <citation type="journal article" date="2016" name="Nat. Commun.">
        <title>Thousands of microbial genomes shed light on interconnected biogeochemical processes in an aquifer system.</title>
        <authorList>
            <person name="Anantharaman K."/>
            <person name="Brown C.T."/>
            <person name="Hug L.A."/>
            <person name="Sharon I."/>
            <person name="Castelle C.J."/>
            <person name="Probst A.J."/>
            <person name="Thomas B.C."/>
            <person name="Singh A."/>
            <person name="Wilkins M.J."/>
            <person name="Karaoz U."/>
            <person name="Brodie E.L."/>
            <person name="Williams K.H."/>
            <person name="Hubbard S.S."/>
            <person name="Banfield J.F."/>
        </authorList>
    </citation>
    <scope>NUCLEOTIDE SEQUENCE [LARGE SCALE GENOMIC DNA]</scope>
</reference>
<name>A0A1G2IP31_9BACT</name>
<organism evidence="1 2">
    <name type="scientific">Candidatus Staskawiczbacteria bacterium RIFCSPLOWO2_12_FULL_37_15</name>
    <dbReference type="NCBI Taxonomy" id="1802218"/>
    <lineage>
        <taxon>Bacteria</taxon>
        <taxon>Candidatus Staskawicziibacteriota</taxon>
    </lineage>
</organism>
<protein>
    <submittedName>
        <fullName evidence="1">Uncharacterized protein</fullName>
    </submittedName>
</protein>
<dbReference type="Proteomes" id="UP000178632">
    <property type="component" value="Unassembled WGS sequence"/>
</dbReference>
<dbReference type="EMBL" id="MHPE01000028">
    <property type="protein sequence ID" value="OGZ76679.1"/>
    <property type="molecule type" value="Genomic_DNA"/>
</dbReference>
<gene>
    <name evidence="1" type="ORF">A3G45_00140</name>
</gene>
<comment type="caution">
    <text evidence="1">The sequence shown here is derived from an EMBL/GenBank/DDBJ whole genome shotgun (WGS) entry which is preliminary data.</text>
</comment>